<comment type="caution">
    <text evidence="1">The sequence shown here is derived from an EMBL/GenBank/DDBJ whole genome shotgun (WGS) entry which is preliminary data.</text>
</comment>
<dbReference type="AlphaFoldDB" id="A0A023BA58"/>
<keyword evidence="2" id="KW-1185">Reference proteome</keyword>
<accession>A0A023BA58</accession>
<evidence type="ECO:0000313" key="2">
    <source>
        <dbReference type="Proteomes" id="UP000019763"/>
    </source>
</evidence>
<sequence length="169" mass="19198">MELLFAVPKTVRQPFAVIVEANVAQLLHQSPINKQVSPQTRRRFVAWLAEHVLKRHPSKVPRDLLRVQLRHVIAGYFAETDDVLRLVTVQPTLDTEIQLDAEKQHELAIKELEELEATYSIIISPEHKSASASSFWTDATDAKPGKLSFWQTLKNHVHDTPSLTTQPPN</sequence>
<evidence type="ECO:0000313" key="1">
    <source>
        <dbReference type="EMBL" id="EZG77552.1"/>
    </source>
</evidence>
<protein>
    <submittedName>
        <fullName evidence="1">Uncharacterized protein</fullName>
    </submittedName>
</protein>
<dbReference type="RefSeq" id="XP_011129497.1">
    <property type="nucleotide sequence ID" value="XM_011131195.1"/>
</dbReference>
<dbReference type="GeneID" id="22911619"/>
<dbReference type="Proteomes" id="UP000019763">
    <property type="component" value="Unassembled WGS sequence"/>
</dbReference>
<proteinExistence type="predicted"/>
<organism evidence="1 2">
    <name type="scientific">Gregarina niphandrodes</name>
    <name type="common">Septate eugregarine</name>
    <dbReference type="NCBI Taxonomy" id="110365"/>
    <lineage>
        <taxon>Eukaryota</taxon>
        <taxon>Sar</taxon>
        <taxon>Alveolata</taxon>
        <taxon>Apicomplexa</taxon>
        <taxon>Conoidasida</taxon>
        <taxon>Gregarinasina</taxon>
        <taxon>Eugregarinorida</taxon>
        <taxon>Gregarinidae</taxon>
        <taxon>Gregarina</taxon>
    </lineage>
</organism>
<dbReference type="EMBL" id="AFNH02000319">
    <property type="protein sequence ID" value="EZG77552.1"/>
    <property type="molecule type" value="Genomic_DNA"/>
</dbReference>
<reference evidence="1" key="1">
    <citation type="submission" date="2013-12" db="EMBL/GenBank/DDBJ databases">
        <authorList>
            <person name="Omoto C.K."/>
            <person name="Sibley D."/>
            <person name="Venepally P."/>
            <person name="Hadjithomas M."/>
            <person name="Karamycheva S."/>
            <person name="Brunk B."/>
            <person name="Roos D."/>
            <person name="Caler E."/>
            <person name="Lorenzi H."/>
        </authorList>
    </citation>
    <scope>NUCLEOTIDE SEQUENCE</scope>
</reference>
<name>A0A023BA58_GRENI</name>
<gene>
    <name evidence="1" type="ORF">GNI_041940</name>
</gene>
<dbReference type="VEuPathDB" id="CryptoDB:GNI_041940"/>